<dbReference type="STRING" id="2316362.A0A4V1Q3M1"/>
<evidence type="ECO:0000313" key="3">
    <source>
        <dbReference type="EMBL" id="RXW19068.1"/>
    </source>
</evidence>
<accession>A0A4V1Q3M1</accession>
<dbReference type="Pfam" id="PF24883">
    <property type="entry name" value="NPHP3_N"/>
    <property type="match status" value="1"/>
</dbReference>
<dbReference type="EMBL" id="SDEE01000223">
    <property type="protein sequence ID" value="RXW19068.1"/>
    <property type="molecule type" value="Genomic_DNA"/>
</dbReference>
<reference evidence="3 4" key="1">
    <citation type="submission" date="2019-01" db="EMBL/GenBank/DDBJ databases">
        <title>Draft genome sequence of Psathyrella aberdarensis IHI B618.</title>
        <authorList>
            <person name="Buettner E."/>
            <person name="Kellner H."/>
        </authorList>
    </citation>
    <scope>NUCLEOTIDE SEQUENCE [LARGE SCALE GENOMIC DNA]</scope>
    <source>
        <strain evidence="3 4">IHI B618</strain>
    </source>
</reference>
<evidence type="ECO:0000259" key="2">
    <source>
        <dbReference type="Pfam" id="PF24883"/>
    </source>
</evidence>
<dbReference type="PANTHER" id="PTHR10039:SF14">
    <property type="entry name" value="NACHT DOMAIN-CONTAINING PROTEIN"/>
    <property type="match status" value="1"/>
</dbReference>
<name>A0A4V1Q3M1_9AGAR</name>
<proteinExistence type="predicted"/>
<feature type="domain" description="Nephrocystin 3-like N-terminal" evidence="2">
    <location>
        <begin position="79"/>
        <end position="205"/>
    </location>
</feature>
<protein>
    <recommendedName>
        <fullName evidence="2">Nephrocystin 3-like N-terminal domain-containing protein</fullName>
    </recommendedName>
</protein>
<comment type="caution">
    <text evidence="3">The sequence shown here is derived from an EMBL/GenBank/DDBJ whole genome shotgun (WGS) entry which is preliminary data.</text>
</comment>
<dbReference type="Proteomes" id="UP000290288">
    <property type="component" value="Unassembled WGS sequence"/>
</dbReference>
<evidence type="ECO:0000313" key="4">
    <source>
        <dbReference type="Proteomes" id="UP000290288"/>
    </source>
</evidence>
<dbReference type="InterPro" id="IPR056884">
    <property type="entry name" value="NPHP3-like_N"/>
</dbReference>
<dbReference type="OrthoDB" id="443402at2759"/>
<sequence length="471" mass="52907">MASSFNNAHNFRIDNLNNIVYVNPPADPLGKLEARIAAGAIHDSAERCDAPKCHPETRVAVQDNLYRWIVDGDGEFERPKRIKWVTGPAGTGKSAVMGSLADRCAKNGLLGATFFFASWSSSIGRRRKTAFVTTIAHQLAQHREDLKSAISTAMEKNPGVLEKNLHIQMEILVLAPLREVVHQSEGPGLRGAILVDGLDECEAEQYHDTTSTGPRATPARTNAQDQLEILQVLQAASLDPYFPFRILIASRPERVFREFFDPERNSTSFTKNLDLNVEHNADADITLFLEAHFDLICRRYNFPLSWPPPGTIQTLVENASGQFIYAATIIRLFDTVHRDPPKVLLEAILNMGATRKTTLNPLGKLDALYIHILESSPDPPLAVRWIHTIHRGWFLSDATAFNITMLLQTDPESNEAEHLFETLHSLIQIPPQVHNDQTMSNYRFYHRSLLDFLEDPDRCGNLYVEQSERAA</sequence>
<evidence type="ECO:0000256" key="1">
    <source>
        <dbReference type="ARBA" id="ARBA00022737"/>
    </source>
</evidence>
<dbReference type="PANTHER" id="PTHR10039">
    <property type="entry name" value="AMELOGENIN"/>
    <property type="match status" value="1"/>
</dbReference>
<keyword evidence="4" id="KW-1185">Reference proteome</keyword>
<dbReference type="SUPFAM" id="SSF52540">
    <property type="entry name" value="P-loop containing nucleoside triphosphate hydrolases"/>
    <property type="match status" value="1"/>
</dbReference>
<keyword evidence="1" id="KW-0677">Repeat</keyword>
<dbReference type="InterPro" id="IPR027417">
    <property type="entry name" value="P-loop_NTPase"/>
</dbReference>
<dbReference type="AlphaFoldDB" id="A0A4V1Q3M1"/>
<organism evidence="3 4">
    <name type="scientific">Candolleomyces aberdarensis</name>
    <dbReference type="NCBI Taxonomy" id="2316362"/>
    <lineage>
        <taxon>Eukaryota</taxon>
        <taxon>Fungi</taxon>
        <taxon>Dikarya</taxon>
        <taxon>Basidiomycota</taxon>
        <taxon>Agaricomycotina</taxon>
        <taxon>Agaricomycetes</taxon>
        <taxon>Agaricomycetidae</taxon>
        <taxon>Agaricales</taxon>
        <taxon>Agaricineae</taxon>
        <taxon>Psathyrellaceae</taxon>
        <taxon>Candolleomyces</taxon>
    </lineage>
</organism>
<gene>
    <name evidence="3" type="ORF">EST38_g6796</name>
</gene>